<dbReference type="Pfam" id="PF00581">
    <property type="entry name" value="Rhodanese"/>
    <property type="match status" value="2"/>
</dbReference>
<evidence type="ECO:0000256" key="2">
    <source>
        <dbReference type="SAM" id="SignalP"/>
    </source>
</evidence>
<dbReference type="SMART" id="SM00450">
    <property type="entry name" value="RHOD"/>
    <property type="match status" value="2"/>
</dbReference>
<dbReference type="KEGG" id="dbk:DGMP_21050"/>
<feature type="region of interest" description="Disordered" evidence="1">
    <location>
        <begin position="415"/>
        <end position="436"/>
    </location>
</feature>
<evidence type="ECO:0000256" key="1">
    <source>
        <dbReference type="SAM" id="MobiDB-lite"/>
    </source>
</evidence>
<dbReference type="EMBL" id="AP024086">
    <property type="protein sequence ID" value="BCL61412.1"/>
    <property type="molecule type" value="Genomic_DNA"/>
</dbReference>
<dbReference type="PANTHER" id="PTHR43031:SF1">
    <property type="entry name" value="PYRIDINE NUCLEOTIDE-DISULPHIDE OXIDOREDUCTASE"/>
    <property type="match status" value="1"/>
</dbReference>
<dbReference type="AlphaFoldDB" id="A0A8D5FWU6"/>
<evidence type="ECO:0000259" key="3">
    <source>
        <dbReference type="PROSITE" id="PS50206"/>
    </source>
</evidence>
<dbReference type="PROSITE" id="PS50206">
    <property type="entry name" value="RHODANESE_3"/>
    <property type="match status" value="2"/>
</dbReference>
<dbReference type="PANTHER" id="PTHR43031">
    <property type="entry name" value="FAD-DEPENDENT OXIDOREDUCTASE"/>
    <property type="match status" value="1"/>
</dbReference>
<dbReference type="RefSeq" id="WP_228853868.1">
    <property type="nucleotide sequence ID" value="NZ_AP024086.1"/>
</dbReference>
<sequence>MARNLGNFLTLALMFLVVLPCQDSWSTSQVTANPTRSDISNLILKADQSFVSGKFEDSQQTLRDALKLSPYNKMIWSRYKQTVLARVGNDYLVTMPENRYRLSPADLVCALSGGAKNYYLLDVREKKEFATGHIQGSANIPFREVFNHLDQLPQPESKRTIVIICQTQHRANHVLVALRELGYSNTRTLRNGYSNYKSYMTSRKNDISVQSACASQNKEITKTNKTTQLTGLPAPGKISITAADLPSSQALLAGNFQLAVDLLQNILKENNIDTRLWQQYDRALLGQAGAQYLRSMPDSRLRLTVDDFISHYLTGDKRYCLLDVRSPAEFAQGHIADSINIPFRTLLQHLDKLPPKDSSKTVLLICRSQHRSIHNLVILRELGYTRVLNLKGGYNAYLKWLKKLPSIIEQSSPVYGIPEPTANPDSGEEEEEDFGC</sequence>
<feature type="chain" id="PRO_5034021550" description="Rhodanese domain-containing protein" evidence="2">
    <location>
        <begin position="24"/>
        <end position="436"/>
    </location>
</feature>
<keyword evidence="5" id="KW-1185">Reference proteome</keyword>
<protein>
    <recommendedName>
        <fullName evidence="3">Rhodanese domain-containing protein</fullName>
    </recommendedName>
</protein>
<evidence type="ECO:0000313" key="4">
    <source>
        <dbReference type="EMBL" id="BCL61412.1"/>
    </source>
</evidence>
<feature type="domain" description="Rhodanese" evidence="3">
    <location>
        <begin position="315"/>
        <end position="399"/>
    </location>
</feature>
<feature type="domain" description="Rhodanese" evidence="3">
    <location>
        <begin position="114"/>
        <end position="205"/>
    </location>
</feature>
<keyword evidence="2" id="KW-0732">Signal</keyword>
<dbReference type="Proteomes" id="UP000826725">
    <property type="component" value="Chromosome"/>
</dbReference>
<reference evidence="4" key="1">
    <citation type="submission" date="2020-09" db="EMBL/GenBank/DDBJ databases">
        <title>Desulfogranum mesoprofundum gen. nov., sp. nov., a novel mesophilic, sulfate-reducing chemolithoautotroph isolated from a deep-sea hydrothermal vent chimney in the Suiyo Seamount.</title>
        <authorList>
            <person name="Hashimoto Y."/>
            <person name="Nakagawa S."/>
        </authorList>
    </citation>
    <scope>NUCLEOTIDE SEQUENCE</scope>
    <source>
        <strain evidence="4">KT2</strain>
    </source>
</reference>
<feature type="signal peptide" evidence="2">
    <location>
        <begin position="1"/>
        <end position="23"/>
    </location>
</feature>
<feature type="compositionally biased region" description="Acidic residues" evidence="1">
    <location>
        <begin position="426"/>
        <end position="436"/>
    </location>
</feature>
<evidence type="ECO:0000313" key="5">
    <source>
        <dbReference type="Proteomes" id="UP000826725"/>
    </source>
</evidence>
<dbReference type="InterPro" id="IPR050229">
    <property type="entry name" value="GlpE_sulfurtransferase"/>
</dbReference>
<proteinExistence type="predicted"/>
<dbReference type="InterPro" id="IPR001763">
    <property type="entry name" value="Rhodanese-like_dom"/>
</dbReference>
<dbReference type="CDD" id="cd00158">
    <property type="entry name" value="RHOD"/>
    <property type="match status" value="2"/>
</dbReference>
<name>A0A8D5FWU6_9BACT</name>
<organism evidence="4 5">
    <name type="scientific">Desulfomarina profundi</name>
    <dbReference type="NCBI Taxonomy" id="2772557"/>
    <lineage>
        <taxon>Bacteria</taxon>
        <taxon>Pseudomonadati</taxon>
        <taxon>Thermodesulfobacteriota</taxon>
        <taxon>Desulfobulbia</taxon>
        <taxon>Desulfobulbales</taxon>
        <taxon>Desulfobulbaceae</taxon>
        <taxon>Desulfomarina</taxon>
    </lineage>
</organism>
<gene>
    <name evidence="4" type="ORF">DGMP_21050</name>
</gene>
<accession>A0A8D5FWU6</accession>